<organism evidence="1 2">
    <name type="scientific">Polyplax serrata</name>
    <name type="common">Common mouse louse</name>
    <dbReference type="NCBI Taxonomy" id="468196"/>
    <lineage>
        <taxon>Eukaryota</taxon>
        <taxon>Metazoa</taxon>
        <taxon>Ecdysozoa</taxon>
        <taxon>Arthropoda</taxon>
        <taxon>Hexapoda</taxon>
        <taxon>Insecta</taxon>
        <taxon>Pterygota</taxon>
        <taxon>Neoptera</taxon>
        <taxon>Paraneoptera</taxon>
        <taxon>Psocodea</taxon>
        <taxon>Troctomorpha</taxon>
        <taxon>Phthiraptera</taxon>
        <taxon>Anoplura</taxon>
        <taxon>Polyplacidae</taxon>
        <taxon>Polyplax</taxon>
    </lineage>
</organism>
<name>A0AAN8XPB8_POLSC</name>
<dbReference type="EMBL" id="JAWJWE010000001">
    <property type="protein sequence ID" value="KAK6644365.1"/>
    <property type="molecule type" value="Genomic_DNA"/>
</dbReference>
<gene>
    <name evidence="1" type="ORF">RUM43_000632</name>
</gene>
<comment type="caution">
    <text evidence="1">The sequence shown here is derived from an EMBL/GenBank/DDBJ whole genome shotgun (WGS) entry which is preliminary data.</text>
</comment>
<dbReference type="Proteomes" id="UP001372834">
    <property type="component" value="Unassembled WGS sequence"/>
</dbReference>
<protein>
    <submittedName>
        <fullName evidence="1">Uncharacterized protein</fullName>
    </submittedName>
</protein>
<dbReference type="AlphaFoldDB" id="A0AAN8XPB8"/>
<reference evidence="1 2" key="1">
    <citation type="submission" date="2023-10" db="EMBL/GenBank/DDBJ databases">
        <title>Genomes of two closely related lineages of the louse Polyplax serrata with different host specificities.</title>
        <authorList>
            <person name="Martinu J."/>
            <person name="Tarabai H."/>
            <person name="Stefka J."/>
            <person name="Hypsa V."/>
        </authorList>
    </citation>
    <scope>NUCLEOTIDE SEQUENCE [LARGE SCALE GENOMIC DNA]</scope>
    <source>
        <strain evidence="1">HR10_N</strain>
    </source>
</reference>
<evidence type="ECO:0000313" key="1">
    <source>
        <dbReference type="EMBL" id="KAK6644365.1"/>
    </source>
</evidence>
<evidence type="ECO:0000313" key="2">
    <source>
        <dbReference type="Proteomes" id="UP001372834"/>
    </source>
</evidence>
<proteinExistence type="predicted"/>
<sequence length="159" mass="18319">MERVGGRCALPELFSFSVLNVLGLHIDLNHYFVIRNLNERGIHRTWLHDLGAEFIEESIDKSVSFGKYQIIKARTKKEEDIKNIGFGFEDARPAILSSKGSYSAINIEKIGELLSEESVHHTDRFHPLWVSIGWQRRINTLQDVQQQIARVNGSNLFWN</sequence>
<accession>A0AAN8XPB8</accession>